<dbReference type="PANTHER" id="PTHR12169">
    <property type="entry name" value="ATPASE N2B"/>
    <property type="match status" value="1"/>
</dbReference>
<evidence type="ECO:0000256" key="1">
    <source>
        <dbReference type="ARBA" id="ARBA00022741"/>
    </source>
</evidence>
<keyword evidence="2" id="KW-0067">ATP-binding</keyword>
<gene>
    <name evidence="3" type="ORF">DRB17_08250</name>
</gene>
<accession>A0A369TCU8</accession>
<comment type="caution">
    <text evidence="3">The sequence shown here is derived from an EMBL/GenBank/DDBJ whole genome shotgun (WGS) entry which is preliminary data.</text>
</comment>
<dbReference type="GO" id="GO:0005524">
    <property type="term" value="F:ATP binding"/>
    <property type="evidence" value="ECO:0007669"/>
    <property type="project" value="UniProtKB-KW"/>
</dbReference>
<reference evidence="3 4" key="1">
    <citation type="submission" date="2018-07" db="EMBL/GenBank/DDBJ databases">
        <title>Venubactetium sediminum gen. nov., sp. nov., isolated from a marine solar saltern.</title>
        <authorList>
            <person name="Wang S."/>
        </authorList>
    </citation>
    <scope>NUCLEOTIDE SEQUENCE [LARGE SCALE GENOMIC DNA]</scope>
    <source>
        <strain evidence="3 4">WD2A32</strain>
    </source>
</reference>
<proteinExistence type="predicted"/>
<dbReference type="Gene3D" id="3.40.50.300">
    <property type="entry name" value="P-loop containing nucleotide triphosphate hydrolases"/>
    <property type="match status" value="1"/>
</dbReference>
<keyword evidence="1" id="KW-0547">Nucleotide-binding</keyword>
<evidence type="ECO:0000256" key="2">
    <source>
        <dbReference type="ARBA" id="ARBA00022840"/>
    </source>
</evidence>
<dbReference type="AlphaFoldDB" id="A0A369TCU8"/>
<organism evidence="3 4">
    <name type="scientific">Ferruginivarius sediminum</name>
    <dbReference type="NCBI Taxonomy" id="2661937"/>
    <lineage>
        <taxon>Bacteria</taxon>
        <taxon>Pseudomonadati</taxon>
        <taxon>Pseudomonadota</taxon>
        <taxon>Alphaproteobacteria</taxon>
        <taxon>Rhodospirillales</taxon>
        <taxon>Rhodospirillaceae</taxon>
        <taxon>Ferruginivarius</taxon>
    </lineage>
</organism>
<dbReference type="GO" id="GO:0005737">
    <property type="term" value="C:cytoplasm"/>
    <property type="evidence" value="ECO:0007669"/>
    <property type="project" value="TreeGrafter"/>
</dbReference>
<protein>
    <submittedName>
        <fullName evidence="3">AFG1 family ATPase</fullName>
    </submittedName>
</protein>
<dbReference type="InterPro" id="IPR027417">
    <property type="entry name" value="P-loop_NTPase"/>
</dbReference>
<name>A0A369TCU8_9PROT</name>
<dbReference type="Proteomes" id="UP000253941">
    <property type="component" value="Unassembled WGS sequence"/>
</dbReference>
<dbReference type="GO" id="GO:0016887">
    <property type="term" value="F:ATP hydrolysis activity"/>
    <property type="evidence" value="ECO:0007669"/>
    <property type="project" value="InterPro"/>
</dbReference>
<dbReference type="EMBL" id="QPMH01000006">
    <property type="protein sequence ID" value="RDD62215.1"/>
    <property type="molecule type" value="Genomic_DNA"/>
</dbReference>
<evidence type="ECO:0000313" key="4">
    <source>
        <dbReference type="Proteomes" id="UP000253941"/>
    </source>
</evidence>
<dbReference type="RefSeq" id="WP_114581729.1">
    <property type="nucleotide sequence ID" value="NZ_QPMH01000006.1"/>
</dbReference>
<sequence length="391" mass="43968">MTNAETTYAEDTARTIDPGDYDSPIAAYRALRQAGELKPDSAQELAAEKLQSLHHAVRGYQPDSGRGGWKARLGLARRREEPPQGLYIFGDVGRGKSMLMDIFFATAPVERKRRVHFHAFMAEVHDRLHAWRERTKGKKADPLPELAQELAADAWLLCFDEFHVVNVADAMILGRLFEALFDNGVVVVATSNFPPDRLYEGGLQRDRFLPFIGLLKERMDVLELDGGVDYRLARLSDRPTYHTPLGPAARKAVDEAFAGLTDGAEARPDSLTVKGRQVNVPRAARGVARFAFDDLCRAALGSQDYLAVATHFHTVVLVDVPRMDESMRNEARRFMNLIDALYEHRCNLVVAAEAPPESLYFGEHGGFEFQRTVSRLMEMQSRDYIERPHLT</sequence>
<dbReference type="NCBIfam" id="NF040713">
    <property type="entry name" value="ZapE"/>
    <property type="match status" value="1"/>
</dbReference>
<keyword evidence="4" id="KW-1185">Reference proteome</keyword>
<dbReference type="Pfam" id="PF03969">
    <property type="entry name" value="AFG1_ATPase"/>
    <property type="match status" value="1"/>
</dbReference>
<evidence type="ECO:0000313" key="3">
    <source>
        <dbReference type="EMBL" id="RDD62215.1"/>
    </source>
</evidence>
<dbReference type="InterPro" id="IPR005654">
    <property type="entry name" value="ATPase_AFG1-like"/>
</dbReference>
<dbReference type="SUPFAM" id="SSF52540">
    <property type="entry name" value="P-loop containing nucleoside triphosphate hydrolases"/>
    <property type="match status" value="1"/>
</dbReference>
<dbReference type="PANTHER" id="PTHR12169:SF6">
    <property type="entry name" value="AFG1-LIKE ATPASE"/>
    <property type="match status" value="1"/>
</dbReference>